<dbReference type="InterPro" id="IPR050145">
    <property type="entry name" value="Centrin_CML-like"/>
</dbReference>
<dbReference type="Pfam" id="PF13499">
    <property type="entry name" value="EF-hand_7"/>
    <property type="match status" value="2"/>
</dbReference>
<evidence type="ECO:0000313" key="5">
    <source>
        <dbReference type="Proteomes" id="UP000276133"/>
    </source>
</evidence>
<dbReference type="PANTHER" id="PTHR23050">
    <property type="entry name" value="CALCIUM BINDING PROTEIN"/>
    <property type="match status" value="1"/>
</dbReference>
<dbReference type="Proteomes" id="UP000276133">
    <property type="component" value="Unassembled WGS sequence"/>
</dbReference>
<keyword evidence="1" id="KW-0677">Repeat</keyword>
<evidence type="ECO:0000256" key="2">
    <source>
        <dbReference type="ARBA" id="ARBA00022837"/>
    </source>
</evidence>
<evidence type="ECO:0000259" key="3">
    <source>
        <dbReference type="PROSITE" id="PS50222"/>
    </source>
</evidence>
<dbReference type="SUPFAM" id="SSF47473">
    <property type="entry name" value="EF-hand"/>
    <property type="match status" value="1"/>
</dbReference>
<sequence length="147" mass="17162">MSSTLQSYQLNEIREAFDIFDRDKSGSISVKEMERVFKSLGIQASREEIRLVVKEMDIDGDGEISFEEFVRVMGDKFYRRYTSSEIKAAFKHFDKDNNGFITCEELKECMAKMGKHFSDREINRMIRSIDRDGNGMISIEEFAQLLE</sequence>
<organism evidence="4 5">
    <name type="scientific">Brachionus plicatilis</name>
    <name type="common">Marine rotifer</name>
    <name type="synonym">Brachionus muelleri</name>
    <dbReference type="NCBI Taxonomy" id="10195"/>
    <lineage>
        <taxon>Eukaryota</taxon>
        <taxon>Metazoa</taxon>
        <taxon>Spiralia</taxon>
        <taxon>Gnathifera</taxon>
        <taxon>Rotifera</taxon>
        <taxon>Eurotatoria</taxon>
        <taxon>Monogononta</taxon>
        <taxon>Pseudotrocha</taxon>
        <taxon>Ploima</taxon>
        <taxon>Brachionidae</taxon>
        <taxon>Brachionus</taxon>
    </lineage>
</organism>
<gene>
    <name evidence="4" type="ORF">BpHYR1_010037</name>
</gene>
<comment type="caution">
    <text evidence="4">The sequence shown here is derived from an EMBL/GenBank/DDBJ whole genome shotgun (WGS) entry which is preliminary data.</text>
</comment>
<keyword evidence="2" id="KW-0106">Calcium</keyword>
<feature type="domain" description="EF-hand" evidence="3">
    <location>
        <begin position="81"/>
        <end position="116"/>
    </location>
</feature>
<dbReference type="PROSITE" id="PS50222">
    <property type="entry name" value="EF_HAND_2"/>
    <property type="match status" value="4"/>
</dbReference>
<proteinExistence type="predicted"/>
<dbReference type="InterPro" id="IPR011992">
    <property type="entry name" value="EF-hand-dom_pair"/>
</dbReference>
<dbReference type="InterPro" id="IPR018247">
    <property type="entry name" value="EF_Hand_1_Ca_BS"/>
</dbReference>
<dbReference type="GO" id="GO:0005509">
    <property type="term" value="F:calcium ion binding"/>
    <property type="evidence" value="ECO:0007669"/>
    <property type="project" value="InterPro"/>
</dbReference>
<dbReference type="AlphaFoldDB" id="A0A3M7R9U2"/>
<keyword evidence="5" id="KW-1185">Reference proteome</keyword>
<dbReference type="PROSITE" id="PS00018">
    <property type="entry name" value="EF_HAND_1"/>
    <property type="match status" value="4"/>
</dbReference>
<feature type="domain" description="EF-hand" evidence="3">
    <location>
        <begin position="44"/>
        <end position="79"/>
    </location>
</feature>
<dbReference type="Gene3D" id="1.10.238.10">
    <property type="entry name" value="EF-hand"/>
    <property type="match status" value="2"/>
</dbReference>
<name>A0A3M7R9U2_BRAPC</name>
<feature type="domain" description="EF-hand" evidence="3">
    <location>
        <begin position="117"/>
        <end position="147"/>
    </location>
</feature>
<evidence type="ECO:0000256" key="1">
    <source>
        <dbReference type="ARBA" id="ARBA00022737"/>
    </source>
</evidence>
<reference evidence="4 5" key="1">
    <citation type="journal article" date="2018" name="Sci. Rep.">
        <title>Genomic signatures of local adaptation to the degree of environmental predictability in rotifers.</title>
        <authorList>
            <person name="Franch-Gras L."/>
            <person name="Hahn C."/>
            <person name="Garcia-Roger E.M."/>
            <person name="Carmona M.J."/>
            <person name="Serra M."/>
            <person name="Gomez A."/>
        </authorList>
    </citation>
    <scope>NUCLEOTIDE SEQUENCE [LARGE SCALE GENOMIC DNA]</scope>
    <source>
        <strain evidence="4">HYR1</strain>
    </source>
</reference>
<feature type="domain" description="EF-hand" evidence="3">
    <location>
        <begin position="8"/>
        <end position="43"/>
    </location>
</feature>
<dbReference type="SMART" id="SM00054">
    <property type="entry name" value="EFh"/>
    <property type="match status" value="4"/>
</dbReference>
<dbReference type="EMBL" id="REGN01003930">
    <property type="protein sequence ID" value="RNA20015.1"/>
    <property type="molecule type" value="Genomic_DNA"/>
</dbReference>
<dbReference type="InterPro" id="IPR002048">
    <property type="entry name" value="EF_hand_dom"/>
</dbReference>
<evidence type="ECO:0000313" key="4">
    <source>
        <dbReference type="EMBL" id="RNA20015.1"/>
    </source>
</evidence>
<protein>
    <submittedName>
        <fullName evidence="4">Calmodulin</fullName>
    </submittedName>
</protein>
<dbReference type="OrthoDB" id="26525at2759"/>
<dbReference type="CDD" id="cd00051">
    <property type="entry name" value="EFh"/>
    <property type="match status" value="2"/>
</dbReference>
<accession>A0A3M7R9U2</accession>
<dbReference type="FunFam" id="1.10.238.10:FF:000001">
    <property type="entry name" value="Calmodulin 1"/>
    <property type="match status" value="2"/>
</dbReference>
<dbReference type="STRING" id="10195.A0A3M7R9U2"/>